<dbReference type="SMART" id="SM01041">
    <property type="entry name" value="BRO1"/>
    <property type="match status" value="1"/>
</dbReference>
<evidence type="ECO:0000256" key="7">
    <source>
        <dbReference type="SAM" id="MobiDB-lite"/>
    </source>
</evidence>
<proteinExistence type="predicted"/>
<keyword evidence="6" id="KW-0175">Coiled coil</keyword>
<feature type="region of interest" description="Disordered" evidence="7">
    <location>
        <begin position="726"/>
        <end position="802"/>
    </location>
</feature>
<dbReference type="Gene3D" id="1.20.140.50">
    <property type="entry name" value="alix/aip1 like domains"/>
    <property type="match status" value="1"/>
</dbReference>
<evidence type="ECO:0000256" key="3">
    <source>
        <dbReference type="ARBA" id="ARBA00022490"/>
    </source>
</evidence>
<evidence type="ECO:0000313" key="9">
    <source>
        <dbReference type="EMBL" id="QLQ81551.1"/>
    </source>
</evidence>
<dbReference type="Proteomes" id="UP000510647">
    <property type="component" value="Chromosome 6"/>
</dbReference>
<keyword evidence="10" id="KW-1185">Reference proteome</keyword>
<evidence type="ECO:0000256" key="6">
    <source>
        <dbReference type="SAM" id="Coils"/>
    </source>
</evidence>
<dbReference type="PANTHER" id="PTHR23030">
    <property type="entry name" value="PCD6 INTERACTING PROTEIN-RELATED"/>
    <property type="match status" value="1"/>
</dbReference>
<gene>
    <name evidence="9" type="ORF">HG537_0F03120</name>
</gene>
<dbReference type="Gene3D" id="1.25.40.280">
    <property type="entry name" value="alix/aip1 like domains"/>
    <property type="match status" value="1"/>
</dbReference>
<dbReference type="PANTHER" id="PTHR23030:SF30">
    <property type="entry name" value="TYROSINE-PROTEIN PHOSPHATASE NON-RECEPTOR TYPE 23"/>
    <property type="match status" value="1"/>
</dbReference>
<keyword evidence="3" id="KW-0963">Cytoplasm</keyword>
<dbReference type="CDD" id="cd09237">
    <property type="entry name" value="V_ScBro1_like"/>
    <property type="match status" value="1"/>
</dbReference>
<evidence type="ECO:0000256" key="2">
    <source>
        <dbReference type="ARBA" id="ARBA00004496"/>
    </source>
</evidence>
<dbReference type="Pfam" id="PF03097">
    <property type="entry name" value="BRO1"/>
    <property type="match status" value="1"/>
</dbReference>
<comment type="subcellular location">
    <subcellularLocation>
        <location evidence="2">Cytoplasm</location>
    </subcellularLocation>
    <subcellularLocation>
        <location evidence="1">Endosome</location>
    </subcellularLocation>
</comment>
<dbReference type="GO" id="GO:0005768">
    <property type="term" value="C:endosome"/>
    <property type="evidence" value="ECO:0007669"/>
    <property type="project" value="UniProtKB-SubCell"/>
</dbReference>
<dbReference type="AlphaFoldDB" id="A0A7H9HW26"/>
<feature type="coiled-coil region" evidence="6">
    <location>
        <begin position="544"/>
        <end position="581"/>
    </location>
</feature>
<evidence type="ECO:0000259" key="8">
    <source>
        <dbReference type="PROSITE" id="PS51180"/>
    </source>
</evidence>
<dbReference type="GO" id="GO:0043328">
    <property type="term" value="P:protein transport to vacuole involved in ubiquitin-dependent protein catabolic process via the multivesicular body sorting pathway"/>
    <property type="evidence" value="ECO:0007669"/>
    <property type="project" value="TreeGrafter"/>
</dbReference>
<dbReference type="InterPro" id="IPR025304">
    <property type="entry name" value="ALIX_V_dom"/>
</dbReference>
<evidence type="ECO:0000256" key="4">
    <source>
        <dbReference type="ARBA" id="ARBA00022753"/>
    </source>
</evidence>
<feature type="compositionally biased region" description="Pro residues" evidence="7">
    <location>
        <begin position="767"/>
        <end position="776"/>
    </location>
</feature>
<sequence length="815" mass="92688">MRTYLLELKSKDTEPIDWKKGLASYLRRSYGSGQWSQFYNEKLADELNGVRNNANGELAPEALLEQNLVYYAFLENLHLRLGNNSGQLKLDFTWYDAEYSGNSQKCSQHNVVLEKSCTLFNIGVLYTQVAGAKLSGDIKESVSYLSKAVAAFRFLSENFLNSPSADLQAENTEFLADIAHAEAQELFVLKLINGQDPVKQASLISKLAYAVSNLNEKCSRFYEEAEENSTGYGETKWRPILKCKVHFYKAVTAYYHAIFLEQQSKFGEALAFLKVANASLISSLIYKIHLTDSIDFQGFKESIEIKEKQIRKDNDYIYHDIVPQTVELEVVKSMDAIKSPGWPKQLEPYMEQVAAKCDVLFKGIIPMEIYERESIYSEEKANFLRKKIDASETANWEYTSFVEFTNLPKLLADLEKRYKSGSLQAINNPEVELMKEQLGSWSNAIKSSPFRNIDDQMGLIVSKRRKIMDMLPLLSSAQKENIVKLKSALVEASKSDERLFSLVKPYIQEINLLKDDVVLWNKFNNFAINKAEQPSLLDVDDSKVEKILEKLRSIKQLAEDLRLLKDERSRNLEELKEALNKDDITKTLLLHGKKMDSELKQVFESEMEKFKPFGSRIEATIFKQTSTINDIKFQLDEVFKLSGFQNTSKIEMESLEECKAFVDKLNVAFENFEIFSNDFPKGLAFYDSLLKMSRDLLLMTEQTEATNNQTSSSNAELLSTGHKLQNLSISDSQPEIPPRTYAKGISSLPPGPTPGAWSFSSPQGRPTVPPVPPKPPASLASRPLDYDEQELQKNPTSFYNKPSVFDENLYSKFSG</sequence>
<organism evidence="9 10">
    <name type="scientific">Torulaspora globosa</name>
    <dbReference type="NCBI Taxonomy" id="48254"/>
    <lineage>
        <taxon>Eukaryota</taxon>
        <taxon>Fungi</taxon>
        <taxon>Dikarya</taxon>
        <taxon>Ascomycota</taxon>
        <taxon>Saccharomycotina</taxon>
        <taxon>Saccharomycetes</taxon>
        <taxon>Saccharomycetales</taxon>
        <taxon>Saccharomycetaceae</taxon>
        <taxon>Torulaspora</taxon>
    </lineage>
</organism>
<dbReference type="InterPro" id="IPR004328">
    <property type="entry name" value="BRO1_dom"/>
</dbReference>
<dbReference type="PROSITE" id="PS51180">
    <property type="entry name" value="BRO1"/>
    <property type="match status" value="1"/>
</dbReference>
<dbReference type="OrthoDB" id="2141925at2759"/>
<evidence type="ECO:0000313" key="10">
    <source>
        <dbReference type="Proteomes" id="UP000510647"/>
    </source>
</evidence>
<dbReference type="InterPro" id="IPR038499">
    <property type="entry name" value="BRO1_sf"/>
</dbReference>
<accession>A0A7H9HW26</accession>
<evidence type="ECO:0000256" key="5">
    <source>
        <dbReference type="ARBA" id="ARBA00041284"/>
    </source>
</evidence>
<protein>
    <recommendedName>
        <fullName evidence="5">BRO domain-containing protein 1</fullName>
    </recommendedName>
</protein>
<reference evidence="9 10" key="1">
    <citation type="submission" date="2020-06" db="EMBL/GenBank/DDBJ databases">
        <title>The yeast mating-type switching endonuclease HO is a domesticated member of an unorthodox homing genetic element family.</title>
        <authorList>
            <person name="Coughlan A.Y."/>
            <person name="Lombardi L."/>
            <person name="Braun-Galleani S."/>
            <person name="Martos A.R."/>
            <person name="Galeote V."/>
            <person name="Bigey F."/>
            <person name="Dequin S."/>
            <person name="Byrne K.P."/>
            <person name="Wolfe K.H."/>
        </authorList>
    </citation>
    <scope>NUCLEOTIDE SEQUENCE [LARGE SCALE GENOMIC DNA]</scope>
    <source>
        <strain evidence="9 10">CBS2947</strain>
    </source>
</reference>
<dbReference type="Gene3D" id="1.20.120.560">
    <property type="entry name" value="alix/aip1 in complex with the ypdl late domain"/>
    <property type="match status" value="1"/>
</dbReference>
<evidence type="ECO:0000256" key="1">
    <source>
        <dbReference type="ARBA" id="ARBA00004177"/>
    </source>
</evidence>
<feature type="domain" description="BRO1" evidence="8">
    <location>
        <begin position="4"/>
        <end position="398"/>
    </location>
</feature>
<keyword evidence="4" id="KW-0967">Endosome</keyword>
<dbReference type="EMBL" id="CP059272">
    <property type="protein sequence ID" value="QLQ81551.1"/>
    <property type="molecule type" value="Genomic_DNA"/>
</dbReference>
<name>A0A7H9HW26_9SACH</name>
<dbReference type="Pfam" id="PF13949">
    <property type="entry name" value="ALIX_LYPXL_bnd"/>
    <property type="match status" value="1"/>
</dbReference>
<dbReference type="CDD" id="cd09242">
    <property type="entry name" value="BRO1_ScBro1_like"/>
    <property type="match status" value="1"/>
</dbReference>